<dbReference type="EMBL" id="JACCFW010000001">
    <property type="protein sequence ID" value="NYJ76437.1"/>
    <property type="molecule type" value="Genomic_DNA"/>
</dbReference>
<dbReference type="GO" id="GO:0016757">
    <property type="term" value="F:glycosyltransferase activity"/>
    <property type="evidence" value="ECO:0007669"/>
    <property type="project" value="UniProtKB-KW"/>
</dbReference>
<proteinExistence type="inferred from homology"/>
<keyword evidence="4" id="KW-0808">Transferase</keyword>
<comment type="pathway">
    <text evidence="7">Carotenoid biosynthesis; staphyloxanthin biosynthesis; staphyloxanthin from farnesyl diphosphate: step 4/5.</text>
</comment>
<dbReference type="AlphaFoldDB" id="A0A853DIC7"/>
<dbReference type="SUPFAM" id="SSF53448">
    <property type="entry name" value="Nucleotide-diphospho-sugar transferases"/>
    <property type="match status" value="1"/>
</dbReference>
<dbReference type="GO" id="GO:0005886">
    <property type="term" value="C:plasma membrane"/>
    <property type="evidence" value="ECO:0007669"/>
    <property type="project" value="UniProtKB-SubCell"/>
</dbReference>
<protein>
    <recommendedName>
        <fullName evidence="9">4,4'-diaponeurosporenoate glycosyltransferase</fullName>
    </recommendedName>
</protein>
<evidence type="ECO:0000256" key="4">
    <source>
        <dbReference type="ARBA" id="ARBA00022679"/>
    </source>
</evidence>
<feature type="domain" description="Glycosyltransferase 2-like" evidence="10">
    <location>
        <begin position="9"/>
        <end position="139"/>
    </location>
</feature>
<comment type="similarity">
    <text evidence="8">Belongs to the glycosyltransferase 2 family. CrtQ subfamily.</text>
</comment>
<evidence type="ECO:0000256" key="6">
    <source>
        <dbReference type="ARBA" id="ARBA00037281"/>
    </source>
</evidence>
<comment type="subcellular location">
    <subcellularLocation>
        <location evidence="1">Cell membrane</location>
    </subcellularLocation>
</comment>
<reference evidence="11 12" key="1">
    <citation type="submission" date="2020-07" db="EMBL/GenBank/DDBJ databases">
        <title>Sequencing the genomes of 1000 actinobacteria strains.</title>
        <authorList>
            <person name="Klenk H.-P."/>
        </authorList>
    </citation>
    <scope>NUCLEOTIDE SEQUENCE [LARGE SCALE GENOMIC DNA]</scope>
    <source>
        <strain evidence="11 12">DSM 29531</strain>
    </source>
</reference>
<dbReference type="Pfam" id="PF00535">
    <property type="entry name" value="Glycos_transf_2"/>
    <property type="match status" value="1"/>
</dbReference>
<evidence type="ECO:0000256" key="2">
    <source>
        <dbReference type="ARBA" id="ARBA00022475"/>
    </source>
</evidence>
<dbReference type="InterPro" id="IPR029044">
    <property type="entry name" value="Nucleotide-diphossugar_trans"/>
</dbReference>
<dbReference type="PANTHER" id="PTHR43646">
    <property type="entry name" value="GLYCOSYLTRANSFERASE"/>
    <property type="match status" value="1"/>
</dbReference>
<keyword evidence="12" id="KW-1185">Reference proteome</keyword>
<sequence>MSVIERVGVVVPARDEAALLPRCLGALDAATEWLRVKRPHVRVSVMVVLDSCVDASAVAVGRHPDVLIAPTSAGNVGAARQTGVRRLVVAAAPDWFATTDADSAVPVDWLVHQVDAAASGLHLLLGTVVPDDTEITAPQFARWQARHSDGDGHGYVYGANLGFSRRALDATGGFRPLPAHEDVDFAERVKAVGLRWAASAALPVLTSARTIGRTPDGFAGYLRDDLDGRPVRGA</sequence>
<comment type="caution">
    <text evidence="11">The sequence shown here is derived from an EMBL/GenBank/DDBJ whole genome shotgun (WGS) entry which is preliminary data.</text>
</comment>
<evidence type="ECO:0000259" key="10">
    <source>
        <dbReference type="Pfam" id="PF00535"/>
    </source>
</evidence>
<evidence type="ECO:0000256" key="7">
    <source>
        <dbReference type="ARBA" id="ARBA00037904"/>
    </source>
</evidence>
<name>A0A853DIC7_9MICO</name>
<evidence type="ECO:0000313" key="12">
    <source>
        <dbReference type="Proteomes" id="UP000571817"/>
    </source>
</evidence>
<keyword evidence="2" id="KW-1003">Cell membrane</keyword>
<evidence type="ECO:0000256" key="5">
    <source>
        <dbReference type="ARBA" id="ARBA00023136"/>
    </source>
</evidence>
<keyword evidence="3" id="KW-0328">Glycosyltransferase</keyword>
<evidence type="ECO:0000313" key="11">
    <source>
        <dbReference type="EMBL" id="NYJ76437.1"/>
    </source>
</evidence>
<evidence type="ECO:0000256" key="1">
    <source>
        <dbReference type="ARBA" id="ARBA00004236"/>
    </source>
</evidence>
<dbReference type="InterPro" id="IPR001173">
    <property type="entry name" value="Glyco_trans_2-like"/>
</dbReference>
<dbReference type="Proteomes" id="UP000571817">
    <property type="component" value="Unassembled WGS sequence"/>
</dbReference>
<dbReference type="RefSeq" id="WP_179483494.1">
    <property type="nucleotide sequence ID" value="NZ_JACCFW010000001.1"/>
</dbReference>
<organism evidence="11 12">
    <name type="scientific">Allobranchiibius huperziae</name>
    <dbReference type="NCBI Taxonomy" id="1874116"/>
    <lineage>
        <taxon>Bacteria</taxon>
        <taxon>Bacillati</taxon>
        <taxon>Actinomycetota</taxon>
        <taxon>Actinomycetes</taxon>
        <taxon>Micrococcales</taxon>
        <taxon>Dermacoccaceae</taxon>
        <taxon>Allobranchiibius</taxon>
    </lineage>
</organism>
<keyword evidence="5" id="KW-0472">Membrane</keyword>
<comment type="function">
    <text evidence="6">Catalyzes the glycosylation of 4,4'-diaponeurosporenoate, i.e. the esterification of glucose at the C1'' position with the carboxyl group of 4,4'-diaponeurosporenic acid, to form glycosyl-4,4'-diaponeurosporenoate. This is a step in the biosynthesis of staphyloxanthin, an orange pigment present in most staphylococci strains.</text>
</comment>
<evidence type="ECO:0000256" key="9">
    <source>
        <dbReference type="ARBA" id="ARBA00040345"/>
    </source>
</evidence>
<dbReference type="PANTHER" id="PTHR43646:SF2">
    <property type="entry name" value="GLYCOSYLTRANSFERASE 2-LIKE DOMAIN-CONTAINING PROTEIN"/>
    <property type="match status" value="1"/>
</dbReference>
<evidence type="ECO:0000256" key="3">
    <source>
        <dbReference type="ARBA" id="ARBA00022676"/>
    </source>
</evidence>
<dbReference type="Gene3D" id="3.90.550.10">
    <property type="entry name" value="Spore Coat Polysaccharide Biosynthesis Protein SpsA, Chain A"/>
    <property type="match status" value="1"/>
</dbReference>
<gene>
    <name evidence="11" type="ORF">HNR15_003400</name>
</gene>
<accession>A0A853DIC7</accession>
<evidence type="ECO:0000256" key="8">
    <source>
        <dbReference type="ARBA" id="ARBA00038120"/>
    </source>
</evidence>